<evidence type="ECO:0000313" key="1">
    <source>
        <dbReference type="EMBL" id="KAF5661845.1"/>
    </source>
</evidence>
<keyword evidence="2" id="KW-1185">Reference proteome</keyword>
<dbReference type="AlphaFoldDB" id="A0A8H5T3D2"/>
<comment type="caution">
    <text evidence="1">The sequence shown here is derived from an EMBL/GenBank/DDBJ whole genome shotgun (WGS) entry which is preliminary data.</text>
</comment>
<reference evidence="1 2" key="1">
    <citation type="submission" date="2020-05" db="EMBL/GenBank/DDBJ databases">
        <title>Identification and distribution of gene clusters putatively required for synthesis of sphingolipid metabolism inhibitors in phylogenetically diverse species of the filamentous fungus Fusarium.</title>
        <authorList>
            <person name="Kim H.-S."/>
            <person name="Busman M."/>
            <person name="Brown D.W."/>
            <person name="Divon H."/>
            <person name="Uhlig S."/>
            <person name="Proctor R.H."/>
        </authorList>
    </citation>
    <scope>NUCLEOTIDE SEQUENCE [LARGE SCALE GENOMIC DNA]</scope>
    <source>
        <strain evidence="1 2">NRRL 20693</strain>
    </source>
</reference>
<evidence type="ECO:0000313" key="2">
    <source>
        <dbReference type="Proteomes" id="UP000567885"/>
    </source>
</evidence>
<proteinExistence type="predicted"/>
<sequence length="67" mass="7383">MVSRLSPFSTVSSGELGVPSWCGVFSLRDPKLAVMVSSWICSNDVHEGNEPASEKTPVRLYDKVHYV</sequence>
<protein>
    <submittedName>
        <fullName evidence="1">Uncharacterized protein</fullName>
    </submittedName>
</protein>
<dbReference type="EMBL" id="JAAGWQ010000172">
    <property type="protein sequence ID" value="KAF5661845.1"/>
    <property type="molecule type" value="Genomic_DNA"/>
</dbReference>
<organism evidence="1 2">
    <name type="scientific">Fusarium heterosporum</name>
    <dbReference type="NCBI Taxonomy" id="42747"/>
    <lineage>
        <taxon>Eukaryota</taxon>
        <taxon>Fungi</taxon>
        <taxon>Dikarya</taxon>
        <taxon>Ascomycota</taxon>
        <taxon>Pezizomycotina</taxon>
        <taxon>Sordariomycetes</taxon>
        <taxon>Hypocreomycetidae</taxon>
        <taxon>Hypocreales</taxon>
        <taxon>Nectriaceae</taxon>
        <taxon>Fusarium</taxon>
        <taxon>Fusarium heterosporum species complex</taxon>
    </lineage>
</organism>
<name>A0A8H5T3D2_FUSHE</name>
<accession>A0A8H5T3D2</accession>
<dbReference type="Proteomes" id="UP000567885">
    <property type="component" value="Unassembled WGS sequence"/>
</dbReference>
<gene>
    <name evidence="1" type="ORF">FHETE_8251</name>
</gene>